<reference evidence="2 3" key="1">
    <citation type="submission" date="2018-06" db="EMBL/GenBank/DDBJ databases">
        <title>Genomic Encyclopedia of Type Strains, Phase IV (KMG-IV): sequencing the most valuable type-strain genomes for metagenomic binning, comparative biology and taxonomic classification.</title>
        <authorList>
            <person name="Goeker M."/>
        </authorList>
    </citation>
    <scope>NUCLEOTIDE SEQUENCE [LARGE SCALE GENOMIC DNA]</scope>
    <source>
        <strain evidence="2 3">DSM 25619</strain>
    </source>
</reference>
<keyword evidence="3" id="KW-1185">Reference proteome</keyword>
<dbReference type="AlphaFoldDB" id="A0A366EAD7"/>
<dbReference type="RefSeq" id="WP_162930408.1">
    <property type="nucleotide sequence ID" value="NZ_JBHEEG010000003.1"/>
</dbReference>
<keyword evidence="1" id="KW-1133">Transmembrane helix</keyword>
<keyword evidence="1" id="KW-0812">Transmembrane</keyword>
<feature type="transmembrane region" description="Helical" evidence="1">
    <location>
        <begin position="20"/>
        <end position="39"/>
    </location>
</feature>
<protein>
    <submittedName>
        <fullName evidence="2">Uncharacterized protein</fullName>
    </submittedName>
</protein>
<sequence>MKNPGALSSLTDTLFLAMRIVVFSLFFVAPVAAFTGIAANTGGQVTATGLVLFVSLQK</sequence>
<dbReference type="EMBL" id="QNRH01000001">
    <property type="protein sequence ID" value="RBO98749.1"/>
    <property type="molecule type" value="Genomic_DNA"/>
</dbReference>
<name>A0A366EAD7_9HYPH</name>
<gene>
    <name evidence="2" type="ORF">DFR47_101349</name>
</gene>
<dbReference type="Proteomes" id="UP000252893">
    <property type="component" value="Unassembled WGS sequence"/>
</dbReference>
<accession>A0A366EAD7</accession>
<evidence type="ECO:0000313" key="2">
    <source>
        <dbReference type="EMBL" id="RBO98749.1"/>
    </source>
</evidence>
<organism evidence="2 3">
    <name type="scientific">Pseudochrobactrum asaccharolyticum</name>
    <dbReference type="NCBI Taxonomy" id="354351"/>
    <lineage>
        <taxon>Bacteria</taxon>
        <taxon>Pseudomonadati</taxon>
        <taxon>Pseudomonadota</taxon>
        <taxon>Alphaproteobacteria</taxon>
        <taxon>Hyphomicrobiales</taxon>
        <taxon>Brucellaceae</taxon>
        <taxon>Pseudochrobactrum</taxon>
    </lineage>
</organism>
<comment type="caution">
    <text evidence="2">The sequence shown here is derived from an EMBL/GenBank/DDBJ whole genome shotgun (WGS) entry which is preliminary data.</text>
</comment>
<keyword evidence="1" id="KW-0472">Membrane</keyword>
<proteinExistence type="predicted"/>
<evidence type="ECO:0000313" key="3">
    <source>
        <dbReference type="Proteomes" id="UP000252893"/>
    </source>
</evidence>
<evidence type="ECO:0000256" key="1">
    <source>
        <dbReference type="SAM" id="Phobius"/>
    </source>
</evidence>